<dbReference type="Pfam" id="PF04170">
    <property type="entry name" value="NlpE"/>
    <property type="match status" value="1"/>
</dbReference>
<sequence length="151" mass="17233">MKNRILIPLFASSVLLGCQESNQPNTQVSEVNDKLVEKKIIPQWVGYYQGTTPCMGCFSRCEDCPGMAVDVELKDDMTYVLKRESLSGHNEIETLQGKIVFKDSAQTKLELLNVQTRNQLFVDLENKMLEIRVDKTAEPYQAQNDFLLEQI</sequence>
<dbReference type="EMBL" id="WLYL01000058">
    <property type="protein sequence ID" value="MTD12198.1"/>
    <property type="molecule type" value="Genomic_DNA"/>
</dbReference>
<dbReference type="PROSITE" id="PS51257">
    <property type="entry name" value="PROKAR_LIPOPROTEIN"/>
    <property type="match status" value="1"/>
</dbReference>
<dbReference type="Gene3D" id="2.40.128.640">
    <property type="match status" value="1"/>
</dbReference>
<dbReference type="RefSeq" id="WP_154773732.1">
    <property type="nucleotide sequence ID" value="NZ_JAXHPE010000036.1"/>
</dbReference>
<accession>A0A6L6GI56</accession>
<comment type="caution">
    <text evidence="3">The sequence shown here is derived from an EMBL/GenBank/DDBJ whole genome shotgun (WGS) entry which is preliminary data.</text>
</comment>
<dbReference type="EMBL" id="JAXHPL010000092">
    <property type="protein sequence ID" value="MDY6487892.1"/>
    <property type="molecule type" value="Genomic_DNA"/>
</dbReference>
<evidence type="ECO:0000313" key="2">
    <source>
        <dbReference type="EMBL" id="MDY6550629.1"/>
    </source>
</evidence>
<dbReference type="Proteomes" id="UP001284094">
    <property type="component" value="Unassembled WGS sequence"/>
</dbReference>
<dbReference type="EMBL" id="JAXHPO010000029">
    <property type="protein sequence ID" value="MDY6550629.1"/>
    <property type="molecule type" value="Genomic_DNA"/>
</dbReference>
<dbReference type="AlphaFoldDB" id="A0A6L6GI56"/>
<keyword evidence="6" id="KW-1185">Reference proteome</keyword>
<evidence type="ECO:0000313" key="1">
    <source>
        <dbReference type="EMBL" id="MDY6487892.1"/>
    </source>
</evidence>
<reference evidence="1 5" key="2">
    <citation type="submission" date="2023-11" db="EMBL/GenBank/DDBJ databases">
        <title>The common occurrence of Acinetobacte faecalis in cattle feces and its emended description.</title>
        <authorList>
            <person name="Kyselkova M."/>
            <person name="Xanthopoulou K."/>
            <person name="Shestivska V."/>
            <person name="Spanelova P."/>
            <person name="Maixnerova M."/>
            <person name="Higgins P.G."/>
            <person name="Nemec A."/>
        </authorList>
    </citation>
    <scope>NUCLEOTIDE SEQUENCE [LARGE SCALE GENOMIC DNA]</scope>
    <source>
        <strain evidence="1 5">ANC 7483</strain>
    </source>
</reference>
<reference evidence="2 6" key="4">
    <citation type="journal article" date="2024" name="Syst. Appl. Microbiol.">
        <title>Evidence for the occurrence of Acinetobacter faecalis in cattle feces and its emended description.</title>
        <authorList>
            <person name="Kyselkova M."/>
            <person name="Xanthopoulou K."/>
            <person name="Shestivska V."/>
            <person name="Spanelova P."/>
            <person name="Maixnerova M."/>
            <person name="Higgins P.G."/>
            <person name="Nemec A."/>
        </authorList>
    </citation>
    <scope>NUCLEOTIDE SEQUENCE [LARGE SCALE GENOMIC DNA]</scope>
    <source>
        <strain evidence="2 6">ANC 7225</strain>
    </source>
</reference>
<evidence type="ECO:0000313" key="5">
    <source>
        <dbReference type="Proteomes" id="UP001278995"/>
    </source>
</evidence>
<organism evidence="3 4">
    <name type="scientific">Acinetobacter faecalis</name>
    <dbReference type="NCBI Taxonomy" id="2665161"/>
    <lineage>
        <taxon>Bacteria</taxon>
        <taxon>Pseudomonadati</taxon>
        <taxon>Pseudomonadota</taxon>
        <taxon>Gammaproteobacteria</taxon>
        <taxon>Moraxellales</taxon>
        <taxon>Moraxellaceae</taxon>
        <taxon>Acinetobacter</taxon>
    </lineage>
</organism>
<dbReference type="Proteomes" id="UP001278995">
    <property type="component" value="Unassembled WGS sequence"/>
</dbReference>
<protein>
    <submittedName>
        <fullName evidence="1">Copper resistance protein NlpE N-terminal domain-containing protein</fullName>
    </submittedName>
</protein>
<reference evidence="3 4" key="1">
    <citation type="submission" date="2019-11" db="EMBL/GenBank/DDBJ databases">
        <authorList>
            <person name="An D."/>
        </authorList>
    </citation>
    <scope>NUCLEOTIDE SEQUENCE [LARGE SCALE GENOMIC DNA]</scope>
    <source>
        <strain evidence="3 4">YIM 103518</strain>
    </source>
</reference>
<evidence type="ECO:0000313" key="4">
    <source>
        <dbReference type="Proteomes" id="UP000473854"/>
    </source>
</evidence>
<reference evidence="2" key="3">
    <citation type="submission" date="2023-11" db="EMBL/GenBank/DDBJ databases">
        <authorList>
            <person name="Kyselkova M."/>
            <person name="Xanthopoulou K."/>
            <person name="Shestivska V."/>
            <person name="Spanelova P."/>
            <person name="Maixnerova M."/>
            <person name="Higgins P.G."/>
            <person name="Nemec A."/>
        </authorList>
    </citation>
    <scope>NUCLEOTIDE SEQUENCE</scope>
    <source>
        <strain evidence="2">ANC 7225</strain>
    </source>
</reference>
<proteinExistence type="predicted"/>
<name>A0A6L6GI56_9GAMM</name>
<dbReference type="InterPro" id="IPR007298">
    <property type="entry name" value="Cu-R_lipoprotein_NlpE"/>
</dbReference>
<evidence type="ECO:0000313" key="3">
    <source>
        <dbReference type="EMBL" id="MTD12198.1"/>
    </source>
</evidence>
<evidence type="ECO:0000313" key="6">
    <source>
        <dbReference type="Proteomes" id="UP001284094"/>
    </source>
</evidence>
<dbReference type="Proteomes" id="UP000473854">
    <property type="component" value="Unassembled WGS sequence"/>
</dbReference>
<gene>
    <name evidence="3" type="ORF">GIX10_12410</name>
    <name evidence="2" type="ORF">SKM48_07660</name>
    <name evidence="1" type="ORF">SKM51_11930</name>
</gene>